<dbReference type="Pfam" id="PF00106">
    <property type="entry name" value="adh_short"/>
    <property type="match status" value="1"/>
</dbReference>
<dbReference type="PANTHER" id="PTHR44169">
    <property type="entry name" value="NADPH-DEPENDENT 1-ACYLDIHYDROXYACETONE PHOSPHATE REDUCTASE"/>
    <property type="match status" value="1"/>
</dbReference>
<organism evidence="4 5">
    <name type="scientific">Actinospica acidiphila</name>
    <dbReference type="NCBI Taxonomy" id="304899"/>
    <lineage>
        <taxon>Bacteria</taxon>
        <taxon>Bacillati</taxon>
        <taxon>Actinomycetota</taxon>
        <taxon>Actinomycetes</taxon>
        <taxon>Catenulisporales</taxon>
        <taxon>Actinospicaceae</taxon>
        <taxon>Actinospica</taxon>
    </lineage>
</organism>
<dbReference type="PRINTS" id="PR00080">
    <property type="entry name" value="SDRFAMILY"/>
</dbReference>
<dbReference type="RefSeq" id="WP_163090291.1">
    <property type="nucleotide sequence ID" value="NZ_JAAGNA010000825.1"/>
</dbReference>
<evidence type="ECO:0000313" key="4">
    <source>
        <dbReference type="EMBL" id="NEC51543.1"/>
    </source>
</evidence>
<proteinExistence type="inferred from homology"/>
<dbReference type="PRINTS" id="PR00081">
    <property type="entry name" value="GDHRDH"/>
</dbReference>
<dbReference type="InterPro" id="IPR002347">
    <property type="entry name" value="SDR_fam"/>
</dbReference>
<dbReference type="Gene3D" id="3.40.50.720">
    <property type="entry name" value="NAD(P)-binding Rossmann-like Domain"/>
    <property type="match status" value="1"/>
</dbReference>
<dbReference type="GO" id="GO:0016491">
    <property type="term" value="F:oxidoreductase activity"/>
    <property type="evidence" value="ECO:0007669"/>
    <property type="project" value="UniProtKB-KW"/>
</dbReference>
<keyword evidence="2" id="KW-0560">Oxidoreductase</keyword>
<evidence type="ECO:0000256" key="3">
    <source>
        <dbReference type="RuleBase" id="RU000363"/>
    </source>
</evidence>
<gene>
    <name evidence="4" type="ORF">G3I18_23720</name>
</gene>
<keyword evidence="5" id="KW-1185">Reference proteome</keyword>
<evidence type="ECO:0000256" key="2">
    <source>
        <dbReference type="ARBA" id="ARBA00023002"/>
    </source>
</evidence>
<dbReference type="PANTHER" id="PTHR44169:SF6">
    <property type="entry name" value="NADPH-DEPENDENT 1-ACYLDIHYDROXYACETONE PHOSPHATE REDUCTASE"/>
    <property type="match status" value="1"/>
</dbReference>
<dbReference type="NCBIfam" id="NF006119">
    <property type="entry name" value="PRK08264.1-5"/>
    <property type="match status" value="1"/>
</dbReference>
<dbReference type="InterPro" id="IPR036291">
    <property type="entry name" value="NAD(P)-bd_dom_sf"/>
</dbReference>
<dbReference type="Proteomes" id="UP000471745">
    <property type="component" value="Unassembled WGS sequence"/>
</dbReference>
<accession>A0A9X5HE73</accession>
<comment type="similarity">
    <text evidence="1 3">Belongs to the short-chain dehydrogenases/reductases (SDR) family.</text>
</comment>
<protein>
    <submittedName>
        <fullName evidence="4">SDR family oxidoreductase</fullName>
    </submittedName>
</protein>
<sequence>MKLEESVAFVTGANRGLGEQFVRALFDAGAAKVYAGARDPGKVAVPGAVPMAVDITDHDSVAAACRAAPDVTLLVNNAGSTTRAHILDGDLESFRREFETHVVGTLAMSRAFAPVLGRNGGGAVVNVLSVLSWVSIPVSAGYAAAKAAEWSVTNALRLALAGQGTQVTALHVSYLATDMAAGVPGPKSDPGEVARSALGGVAAGLPEVLGDNVSRRVRAALPGGPAALYPQLRGGQSLV</sequence>
<reference evidence="4 5" key="1">
    <citation type="submission" date="2020-01" db="EMBL/GenBank/DDBJ databases">
        <title>Insect and environment-associated Actinomycetes.</title>
        <authorList>
            <person name="Currrie C."/>
            <person name="Chevrette M."/>
            <person name="Carlson C."/>
            <person name="Stubbendieck R."/>
            <person name="Wendt-Pienkowski E."/>
        </authorList>
    </citation>
    <scope>NUCLEOTIDE SEQUENCE [LARGE SCALE GENOMIC DNA]</scope>
    <source>
        <strain evidence="4 5">SID8189</strain>
    </source>
</reference>
<dbReference type="AlphaFoldDB" id="A0A9X5HE73"/>
<comment type="caution">
    <text evidence="4">The sequence shown here is derived from an EMBL/GenBank/DDBJ whole genome shotgun (WGS) entry which is preliminary data.</text>
</comment>
<name>A0A9X5HE73_9ACTN</name>
<dbReference type="EMBL" id="JAAGNA010000825">
    <property type="protein sequence ID" value="NEC51543.1"/>
    <property type="molecule type" value="Genomic_DNA"/>
</dbReference>
<dbReference type="SUPFAM" id="SSF51735">
    <property type="entry name" value="NAD(P)-binding Rossmann-fold domains"/>
    <property type="match status" value="1"/>
</dbReference>
<evidence type="ECO:0000256" key="1">
    <source>
        <dbReference type="ARBA" id="ARBA00006484"/>
    </source>
</evidence>
<evidence type="ECO:0000313" key="5">
    <source>
        <dbReference type="Proteomes" id="UP000471745"/>
    </source>
</evidence>